<sequence>MRYHSTTTFITPTPGRSKSPKVTLAIFTSWARAEATGFIIKSYMVVQLTPSGSRGTWSQSQVSSGTRQVFIIPSAFPSTPASIESVIVQLKYPRQPVRRTEGQPLTLKCTVEYNKESCGSISVLWCLSLPENTCQPLTDPDRHLISINETIMSGKPMFRHRDAFVTFTQLSLKDIGLYQCNAVCQTTRSTAMGHLISVNVTGQDATTTTIFKGDTNDRCSVDLFLLTISIFILLWIHTL</sequence>
<dbReference type="GO" id="GO:0002768">
    <property type="term" value="P:immune response-regulating cell surface receptor signaling pathway"/>
    <property type="evidence" value="ECO:0007669"/>
    <property type="project" value="InterPro"/>
</dbReference>
<reference evidence="3 4" key="1">
    <citation type="submission" date="2020-02" db="EMBL/GenBank/DDBJ databases">
        <title>A chromosome-scale genome assembly of the black bullhead catfish (Ameiurus melas).</title>
        <authorList>
            <person name="Wen M."/>
            <person name="Zham M."/>
            <person name="Cabau C."/>
            <person name="Klopp C."/>
            <person name="Donnadieu C."/>
            <person name="Roques C."/>
            <person name="Bouchez O."/>
            <person name="Lampietro C."/>
            <person name="Jouanno E."/>
            <person name="Herpin A."/>
            <person name="Louis A."/>
            <person name="Berthelot C."/>
            <person name="Parey E."/>
            <person name="Roest-Crollius H."/>
            <person name="Braasch I."/>
            <person name="Postlethwait J."/>
            <person name="Robinson-Rechavi M."/>
            <person name="Echchiki A."/>
            <person name="Begum T."/>
            <person name="Montfort J."/>
            <person name="Schartl M."/>
            <person name="Bobe J."/>
            <person name="Guiguen Y."/>
        </authorList>
    </citation>
    <scope>NUCLEOTIDE SEQUENCE [LARGE SCALE GENOMIC DNA]</scope>
    <source>
        <strain evidence="3">M_S1</strain>
        <tissue evidence="3">Blood</tissue>
    </source>
</reference>
<keyword evidence="1" id="KW-0812">Transmembrane</keyword>
<organism evidence="3 4">
    <name type="scientific">Ameiurus melas</name>
    <name type="common">Black bullhead</name>
    <name type="synonym">Silurus melas</name>
    <dbReference type="NCBI Taxonomy" id="219545"/>
    <lineage>
        <taxon>Eukaryota</taxon>
        <taxon>Metazoa</taxon>
        <taxon>Chordata</taxon>
        <taxon>Craniata</taxon>
        <taxon>Vertebrata</taxon>
        <taxon>Euteleostomi</taxon>
        <taxon>Actinopterygii</taxon>
        <taxon>Neopterygii</taxon>
        <taxon>Teleostei</taxon>
        <taxon>Ostariophysi</taxon>
        <taxon>Siluriformes</taxon>
        <taxon>Ictaluridae</taxon>
        <taxon>Ameiurus</taxon>
    </lineage>
</organism>
<keyword evidence="1" id="KW-0472">Membrane</keyword>
<dbReference type="SMART" id="SM00409">
    <property type="entry name" value="IG"/>
    <property type="match status" value="1"/>
</dbReference>
<feature type="domain" description="Ig-like" evidence="2">
    <location>
        <begin position="80"/>
        <end position="191"/>
    </location>
</feature>
<accession>A0A7J6B6L9</accession>
<dbReference type="InterPro" id="IPR039257">
    <property type="entry name" value="BTLA"/>
</dbReference>
<dbReference type="Gene3D" id="2.60.40.10">
    <property type="entry name" value="Immunoglobulins"/>
    <property type="match status" value="1"/>
</dbReference>
<dbReference type="GO" id="GO:0038023">
    <property type="term" value="F:signaling receptor activity"/>
    <property type="evidence" value="ECO:0007669"/>
    <property type="project" value="InterPro"/>
</dbReference>
<dbReference type="GO" id="GO:0005886">
    <property type="term" value="C:plasma membrane"/>
    <property type="evidence" value="ECO:0007669"/>
    <property type="project" value="InterPro"/>
</dbReference>
<dbReference type="PANTHER" id="PTHR37996">
    <property type="entry name" value="B- AND T-LYMPHOCYTE ATTENUATOR"/>
    <property type="match status" value="1"/>
</dbReference>
<evidence type="ECO:0000313" key="3">
    <source>
        <dbReference type="EMBL" id="KAF4090029.1"/>
    </source>
</evidence>
<keyword evidence="4" id="KW-1185">Reference proteome</keyword>
<dbReference type="SUPFAM" id="SSF48726">
    <property type="entry name" value="Immunoglobulin"/>
    <property type="match status" value="1"/>
</dbReference>
<keyword evidence="1" id="KW-1133">Transmembrane helix</keyword>
<dbReference type="InterPro" id="IPR003599">
    <property type="entry name" value="Ig_sub"/>
</dbReference>
<dbReference type="Pfam" id="PF07686">
    <property type="entry name" value="V-set"/>
    <property type="match status" value="1"/>
</dbReference>
<evidence type="ECO:0000256" key="1">
    <source>
        <dbReference type="SAM" id="Phobius"/>
    </source>
</evidence>
<dbReference type="InterPro" id="IPR007110">
    <property type="entry name" value="Ig-like_dom"/>
</dbReference>
<evidence type="ECO:0000313" key="4">
    <source>
        <dbReference type="Proteomes" id="UP000593565"/>
    </source>
</evidence>
<comment type="caution">
    <text evidence="3">The sequence shown here is derived from an EMBL/GenBank/DDBJ whole genome shotgun (WGS) entry which is preliminary data.</text>
</comment>
<dbReference type="PROSITE" id="PS50835">
    <property type="entry name" value="IG_LIKE"/>
    <property type="match status" value="1"/>
</dbReference>
<feature type="transmembrane region" description="Helical" evidence="1">
    <location>
        <begin position="219"/>
        <end position="237"/>
    </location>
</feature>
<protein>
    <recommendedName>
        <fullName evidence="2">Ig-like domain-containing protein</fullName>
    </recommendedName>
</protein>
<dbReference type="PANTHER" id="PTHR37996:SF1">
    <property type="entry name" value="B- AND T-LYMPHOCYTE ATTENUATOR"/>
    <property type="match status" value="1"/>
</dbReference>
<gene>
    <name evidence="3" type="ORF">AMELA_G00045070</name>
</gene>
<dbReference type="InterPro" id="IPR013783">
    <property type="entry name" value="Ig-like_fold"/>
</dbReference>
<dbReference type="InterPro" id="IPR036179">
    <property type="entry name" value="Ig-like_dom_sf"/>
</dbReference>
<name>A0A7J6B6L9_AMEME</name>
<dbReference type="EMBL" id="JAAGNN010000004">
    <property type="protein sequence ID" value="KAF4090029.1"/>
    <property type="molecule type" value="Genomic_DNA"/>
</dbReference>
<dbReference type="Proteomes" id="UP000593565">
    <property type="component" value="Unassembled WGS sequence"/>
</dbReference>
<evidence type="ECO:0000259" key="2">
    <source>
        <dbReference type="PROSITE" id="PS50835"/>
    </source>
</evidence>
<dbReference type="InterPro" id="IPR013106">
    <property type="entry name" value="Ig_V-set"/>
</dbReference>
<proteinExistence type="predicted"/>
<dbReference type="AlphaFoldDB" id="A0A7J6B6L9"/>